<reference evidence="1 2" key="1">
    <citation type="journal article" date="2018" name="Front. Plant Sci.">
        <title>Red Clover (Trifolium pratense) and Zigzag Clover (T. medium) - A Picture of Genomic Similarities and Differences.</title>
        <authorList>
            <person name="Dluhosova J."/>
            <person name="Istvanek J."/>
            <person name="Nedelnik J."/>
            <person name="Repkova J."/>
        </authorList>
    </citation>
    <scope>NUCLEOTIDE SEQUENCE [LARGE SCALE GENOMIC DNA]</scope>
    <source>
        <strain evidence="2">cv. 10/8</strain>
        <tissue evidence="1">Leaf</tissue>
    </source>
</reference>
<protein>
    <submittedName>
        <fullName evidence="1">Uncharacterized protein</fullName>
    </submittedName>
</protein>
<evidence type="ECO:0000313" key="1">
    <source>
        <dbReference type="EMBL" id="MCI24286.1"/>
    </source>
</evidence>
<dbReference type="AlphaFoldDB" id="A0A392QL68"/>
<proteinExistence type="predicted"/>
<evidence type="ECO:0000313" key="2">
    <source>
        <dbReference type="Proteomes" id="UP000265520"/>
    </source>
</evidence>
<accession>A0A392QL68</accession>
<sequence length="50" mass="5354">MVVCVAVCKSVAIWPVNARIFDLYKTSLDYVAAVLTAANALLEPSQTAVK</sequence>
<feature type="non-terminal residue" evidence="1">
    <location>
        <position position="50"/>
    </location>
</feature>
<dbReference type="Proteomes" id="UP000265520">
    <property type="component" value="Unassembled WGS sequence"/>
</dbReference>
<organism evidence="1 2">
    <name type="scientific">Trifolium medium</name>
    <dbReference type="NCBI Taxonomy" id="97028"/>
    <lineage>
        <taxon>Eukaryota</taxon>
        <taxon>Viridiplantae</taxon>
        <taxon>Streptophyta</taxon>
        <taxon>Embryophyta</taxon>
        <taxon>Tracheophyta</taxon>
        <taxon>Spermatophyta</taxon>
        <taxon>Magnoliopsida</taxon>
        <taxon>eudicotyledons</taxon>
        <taxon>Gunneridae</taxon>
        <taxon>Pentapetalae</taxon>
        <taxon>rosids</taxon>
        <taxon>fabids</taxon>
        <taxon>Fabales</taxon>
        <taxon>Fabaceae</taxon>
        <taxon>Papilionoideae</taxon>
        <taxon>50 kb inversion clade</taxon>
        <taxon>NPAAA clade</taxon>
        <taxon>Hologalegina</taxon>
        <taxon>IRL clade</taxon>
        <taxon>Trifolieae</taxon>
        <taxon>Trifolium</taxon>
    </lineage>
</organism>
<dbReference type="EMBL" id="LXQA010140601">
    <property type="protein sequence ID" value="MCI24286.1"/>
    <property type="molecule type" value="Genomic_DNA"/>
</dbReference>
<comment type="caution">
    <text evidence="1">The sequence shown here is derived from an EMBL/GenBank/DDBJ whole genome shotgun (WGS) entry which is preliminary data.</text>
</comment>
<keyword evidence="2" id="KW-1185">Reference proteome</keyword>
<name>A0A392QL68_9FABA</name>